<keyword evidence="3" id="KW-0413">Isomerase</keyword>
<dbReference type="InterPro" id="IPR029000">
    <property type="entry name" value="Cyclophilin-like_dom_sf"/>
</dbReference>
<dbReference type="SUPFAM" id="SSF50891">
    <property type="entry name" value="Cyclophilin-like"/>
    <property type="match status" value="1"/>
</dbReference>
<dbReference type="InterPro" id="IPR002130">
    <property type="entry name" value="Cyclophilin-type_PPIase_dom"/>
</dbReference>
<evidence type="ECO:0000256" key="4">
    <source>
        <dbReference type="SAM" id="MobiDB-lite"/>
    </source>
</evidence>
<name>A0A448ZG96_9STRA</name>
<dbReference type="InterPro" id="IPR048563">
    <property type="entry name" value="CYP38_PsbQ-like"/>
</dbReference>
<dbReference type="AlphaFoldDB" id="A0A448ZG96"/>
<dbReference type="GO" id="GO:0003755">
    <property type="term" value="F:peptidyl-prolyl cis-trans isomerase activity"/>
    <property type="evidence" value="ECO:0007669"/>
    <property type="project" value="UniProtKB-KW"/>
</dbReference>
<feature type="compositionally biased region" description="Polar residues" evidence="4">
    <location>
        <begin position="537"/>
        <end position="551"/>
    </location>
</feature>
<dbReference type="PROSITE" id="PS50072">
    <property type="entry name" value="CSA_PPIASE_2"/>
    <property type="match status" value="1"/>
</dbReference>
<evidence type="ECO:0000256" key="1">
    <source>
        <dbReference type="ARBA" id="ARBA00013194"/>
    </source>
</evidence>
<dbReference type="Pfam" id="PF00160">
    <property type="entry name" value="Pro_isomerase"/>
    <property type="match status" value="1"/>
</dbReference>
<dbReference type="Pfam" id="PF21329">
    <property type="entry name" value="CYP38_PsbQ-like"/>
    <property type="match status" value="1"/>
</dbReference>
<dbReference type="Proteomes" id="UP000291116">
    <property type="component" value="Unassembled WGS sequence"/>
</dbReference>
<protein>
    <recommendedName>
        <fullName evidence="1">peptidylprolyl isomerase</fullName>
        <ecNumber evidence="1">5.2.1.8</ecNumber>
    </recommendedName>
</protein>
<proteinExistence type="predicted"/>
<dbReference type="EC" id="5.2.1.8" evidence="1"/>
<keyword evidence="7" id="KW-1185">Reference proteome</keyword>
<evidence type="ECO:0000313" key="7">
    <source>
        <dbReference type="Proteomes" id="UP000291116"/>
    </source>
</evidence>
<dbReference type="InterPro" id="IPR044665">
    <property type="entry name" value="E_coli_cyclophilin_A-like"/>
</dbReference>
<dbReference type="OrthoDB" id="1735926at2759"/>
<dbReference type="PANTHER" id="PTHR43246">
    <property type="entry name" value="PEPTIDYL-PROLYL CIS-TRANS ISOMERASE CYP38, CHLOROPLASTIC"/>
    <property type="match status" value="1"/>
</dbReference>
<dbReference type="EMBL" id="CAACVS010000329">
    <property type="protein sequence ID" value="VEU41069.1"/>
    <property type="molecule type" value="Genomic_DNA"/>
</dbReference>
<accession>A0A448ZG96</accession>
<sequence>MIDLRQRRGGRFLIVPRVTAVCFILLKSANSFQSSRQLFAIRRNTWSSDVTGCETRDSQVFQSSSNRKDSTEDDFIDRIAVASSLYSKIDDADGNSDRNRRDFLLSTGSTCFALTSILKSNPAEAINIFNKQGLYVLNTKDELSASSMGNEQVQVFPKLSSEYALLKVLPVKNPVFRTVEQNLEQLSVLRYRRDASEDNIDKAWARAESSIDTAMSILANKRNQLEPVFNPDDSTEVAILKAERGEILLGDLNEDLEYLKESIQFKNVTCAFEKQRKALLTLGRLGELLVKEYPYKVPSKGKYSFLPRLLGRATVTFRFKRPSGTIIGDVKIVADGYTAPITAGNFIDLCIRNFYTGLPVKEANKKVAPLYQEQQENLPFNLLGTYNEGFYDPLTGQLREIPLEVILIEGTPKLTYSYSRRFSEPEFEVGEAKFVPATSTASKTLLTFEIPGLVAFNHPIGNPNGGSSEFFALQSSVSKDKNFKRSDLNGQYAPFGYIIEGFDVFDSLKPGDVIDSTTVDDFGQLNLVKIRSSTFKEVTQGTEEASSNAKTKASRVKKKDQESKE</sequence>
<dbReference type="Gene3D" id="2.40.100.10">
    <property type="entry name" value="Cyclophilin-like"/>
    <property type="match status" value="1"/>
</dbReference>
<evidence type="ECO:0000313" key="6">
    <source>
        <dbReference type="EMBL" id="VEU41069.1"/>
    </source>
</evidence>
<feature type="region of interest" description="Disordered" evidence="4">
    <location>
        <begin position="537"/>
        <end position="565"/>
    </location>
</feature>
<gene>
    <name evidence="6" type="ORF">PSNMU_V1.4_AUG-EV-PASAV3_0079720</name>
</gene>
<reference evidence="6 7" key="1">
    <citation type="submission" date="2019-01" db="EMBL/GenBank/DDBJ databases">
        <authorList>
            <person name="Ferrante I. M."/>
        </authorList>
    </citation>
    <scope>NUCLEOTIDE SEQUENCE [LARGE SCALE GENOMIC DNA]</scope>
    <source>
        <strain evidence="6 7">B856</strain>
    </source>
</reference>
<evidence type="ECO:0000256" key="2">
    <source>
        <dbReference type="ARBA" id="ARBA00023110"/>
    </source>
</evidence>
<organism evidence="6 7">
    <name type="scientific">Pseudo-nitzschia multistriata</name>
    <dbReference type="NCBI Taxonomy" id="183589"/>
    <lineage>
        <taxon>Eukaryota</taxon>
        <taxon>Sar</taxon>
        <taxon>Stramenopiles</taxon>
        <taxon>Ochrophyta</taxon>
        <taxon>Bacillariophyta</taxon>
        <taxon>Bacillariophyceae</taxon>
        <taxon>Bacillariophycidae</taxon>
        <taxon>Bacillariales</taxon>
        <taxon>Bacillariaceae</taxon>
        <taxon>Pseudo-nitzschia</taxon>
    </lineage>
</organism>
<keyword evidence="2" id="KW-0697">Rotamase</keyword>
<evidence type="ECO:0000256" key="3">
    <source>
        <dbReference type="ARBA" id="ARBA00023235"/>
    </source>
</evidence>
<feature type="domain" description="PPIase cyclophilin-type" evidence="5">
    <location>
        <begin position="317"/>
        <end position="509"/>
    </location>
</feature>
<evidence type="ECO:0000259" key="5">
    <source>
        <dbReference type="PROSITE" id="PS50072"/>
    </source>
</evidence>